<proteinExistence type="predicted"/>
<keyword evidence="2" id="KW-1185">Reference proteome</keyword>
<comment type="caution">
    <text evidence="1">The sequence shown here is derived from an EMBL/GenBank/DDBJ whole genome shotgun (WGS) entry which is preliminary data.</text>
</comment>
<dbReference type="InterPro" id="IPR032710">
    <property type="entry name" value="NTF2-like_dom_sf"/>
</dbReference>
<reference evidence="1 2" key="1">
    <citation type="journal article" date="2018" name="Plant J.">
        <title>Genome sequences of Chlorella sorokiniana UTEX 1602 and Micractinium conductrix SAG 241.80: implications to maltose excretion by a green alga.</title>
        <authorList>
            <person name="Arriola M.B."/>
            <person name="Velmurugan N."/>
            <person name="Zhang Y."/>
            <person name="Plunkett M.H."/>
            <person name="Hondzo H."/>
            <person name="Barney B.M."/>
        </authorList>
    </citation>
    <scope>NUCLEOTIDE SEQUENCE [LARGE SCALE GENOMIC DNA]</scope>
    <source>
        <strain evidence="1 2">SAG 241.80</strain>
    </source>
</reference>
<sequence length="441" mass="49229">MSPAAVVRSPVALPVASQRHTQLTMASRPRLAARRQLCKSPVVVAAAGNGSAAASPSSSPVIGAPQQQHVVRMVNLVEDYFNVLLTDGDTSILHQILDKNISHKDMVRNIGRIGMKAYEEYLADLHKSYPDYYVKSTNYGFVDNRSLFASFEGQVSAKTPKFYGVDLFLFNEDATQIQEVQVYRSNWLGAQGHEERKKLAEAQSRVQAAQAAAQTAARGSCAAAACSHRPALAARQAAAVLRRPSSSFGQLLAAPRSSFRPRVAPRSARVLAYRKTEQIQDWRVKQMVDLAHSYLIDYLTNKRIELADTIFDEAVVHKDVVWDPTHPTVGIEGMRHYLTDLKTAFPDFWVEVDQYATVDTNSIMVSYNGSATNLGEYHHHKPTHHASNFEGTNTFKFNHDRSRITEILVYRSAFAEDIDEVGERRLAQEGGFRELRLQRLA</sequence>
<dbReference type="AlphaFoldDB" id="A0A2P6V2K2"/>
<accession>A0A2P6V2K2</accession>
<dbReference type="Gene3D" id="3.10.450.50">
    <property type="match status" value="1"/>
</dbReference>
<dbReference type="Pfam" id="PF07366">
    <property type="entry name" value="SnoaL"/>
    <property type="match status" value="1"/>
</dbReference>
<protein>
    <submittedName>
        <fullName evidence="1">Polyketide cyclase hydroxylase</fullName>
    </submittedName>
</protein>
<gene>
    <name evidence="1" type="ORF">C2E20_8097</name>
</gene>
<dbReference type="Proteomes" id="UP000239649">
    <property type="component" value="Unassembled WGS sequence"/>
</dbReference>
<dbReference type="GO" id="GO:0030638">
    <property type="term" value="P:polyketide metabolic process"/>
    <property type="evidence" value="ECO:0007669"/>
    <property type="project" value="InterPro"/>
</dbReference>
<dbReference type="InterPro" id="IPR009959">
    <property type="entry name" value="Cyclase_SnoaL-like"/>
</dbReference>
<organism evidence="1 2">
    <name type="scientific">Micractinium conductrix</name>
    <dbReference type="NCBI Taxonomy" id="554055"/>
    <lineage>
        <taxon>Eukaryota</taxon>
        <taxon>Viridiplantae</taxon>
        <taxon>Chlorophyta</taxon>
        <taxon>core chlorophytes</taxon>
        <taxon>Trebouxiophyceae</taxon>
        <taxon>Chlorellales</taxon>
        <taxon>Chlorellaceae</taxon>
        <taxon>Chlorella clade</taxon>
        <taxon>Micractinium</taxon>
    </lineage>
</organism>
<dbReference type="OrthoDB" id="3657563at2759"/>
<dbReference type="SUPFAM" id="SSF54427">
    <property type="entry name" value="NTF2-like"/>
    <property type="match status" value="2"/>
</dbReference>
<dbReference type="EMBL" id="LHPF02000039">
    <property type="protein sequence ID" value="PSC68301.1"/>
    <property type="molecule type" value="Genomic_DNA"/>
</dbReference>
<name>A0A2P6V2K2_9CHLO</name>
<evidence type="ECO:0000313" key="1">
    <source>
        <dbReference type="EMBL" id="PSC68301.1"/>
    </source>
</evidence>
<evidence type="ECO:0000313" key="2">
    <source>
        <dbReference type="Proteomes" id="UP000239649"/>
    </source>
</evidence>